<evidence type="ECO:0000313" key="3">
    <source>
        <dbReference type="Proteomes" id="UP001607157"/>
    </source>
</evidence>
<keyword evidence="1" id="KW-0732">Signal</keyword>
<accession>A0ABW7I3F3</accession>
<dbReference type="Proteomes" id="UP001607157">
    <property type="component" value="Unassembled WGS sequence"/>
</dbReference>
<keyword evidence="3" id="KW-1185">Reference proteome</keyword>
<gene>
    <name evidence="2" type="ORF">ACGRVM_00320</name>
</gene>
<protein>
    <recommendedName>
        <fullName evidence="4">Porin</fullName>
    </recommendedName>
</protein>
<evidence type="ECO:0008006" key="4">
    <source>
        <dbReference type="Google" id="ProtNLM"/>
    </source>
</evidence>
<feature type="signal peptide" evidence="1">
    <location>
        <begin position="1"/>
        <end position="20"/>
    </location>
</feature>
<proteinExistence type="predicted"/>
<name>A0ABW7I3F3_9RHOB</name>
<feature type="chain" id="PRO_5045537929" description="Porin" evidence="1">
    <location>
        <begin position="21"/>
        <end position="214"/>
    </location>
</feature>
<comment type="caution">
    <text evidence="2">The sequence shown here is derived from an EMBL/GenBank/DDBJ whole genome shotgun (WGS) entry which is preliminary data.</text>
</comment>
<organism evidence="2 3">
    <name type="scientific">Roseovarius aquimarinus</name>
    <dbReference type="NCBI Taxonomy" id="1229156"/>
    <lineage>
        <taxon>Bacteria</taxon>
        <taxon>Pseudomonadati</taxon>
        <taxon>Pseudomonadota</taxon>
        <taxon>Alphaproteobacteria</taxon>
        <taxon>Rhodobacterales</taxon>
        <taxon>Roseobacteraceae</taxon>
        <taxon>Roseovarius</taxon>
    </lineage>
</organism>
<evidence type="ECO:0000256" key="1">
    <source>
        <dbReference type="SAM" id="SignalP"/>
    </source>
</evidence>
<dbReference type="RefSeq" id="WP_377169857.1">
    <property type="nucleotide sequence ID" value="NZ_JBHTJC010000001.1"/>
</dbReference>
<dbReference type="EMBL" id="JBIHMM010000001">
    <property type="protein sequence ID" value="MFH0252321.1"/>
    <property type="molecule type" value="Genomic_DNA"/>
</dbReference>
<evidence type="ECO:0000313" key="2">
    <source>
        <dbReference type="EMBL" id="MFH0252321.1"/>
    </source>
</evidence>
<sequence>MQSRAPLILALCLSLAPAGAAAGAWLRAEGTGFASWTVKVQDDESATAYSTLFAEYGLNPDLTVGLDLGSDEEGEHKALAFVRVPLSREGLHVAFELGAGALDEGAALRPGISVGKGLDLAGLGGWWNLDTRAELTQGGTELAIDATLGVAPWEGTKLITQLQQGGPLADPDFIRLEGAAVWQVAPGRLLEVGLTTALKDSEDFGVKFGIWHEF</sequence>
<reference evidence="2 3" key="1">
    <citation type="submission" date="2024-10" db="EMBL/GenBank/DDBJ databases">
        <authorList>
            <person name="Yang X.-N."/>
        </authorList>
    </citation>
    <scope>NUCLEOTIDE SEQUENCE [LARGE SCALE GENOMIC DNA]</scope>
    <source>
        <strain evidence="2 3">CAU 1059</strain>
    </source>
</reference>